<dbReference type="AlphaFoldDB" id="N4WHM9"/>
<protein>
    <submittedName>
        <fullName evidence="1">Uncharacterized protein</fullName>
    </submittedName>
</protein>
<dbReference type="OrthoDB" id="2801746at2"/>
<dbReference type="PATRIC" id="fig|1308866.3.peg.2981"/>
<keyword evidence="2" id="KW-1185">Reference proteome</keyword>
<dbReference type="EMBL" id="APML01000081">
    <property type="protein sequence ID" value="ENH95687.1"/>
    <property type="molecule type" value="Genomic_DNA"/>
</dbReference>
<accession>N4WHM9</accession>
<reference evidence="1 2" key="1">
    <citation type="submission" date="2013-03" db="EMBL/GenBank/DDBJ databases">
        <title>Draft genome sequence of Gracibacillus halophilus YIM-C55.5, a moderately halophilic and thermophilic organism from the Xiaochaidamu salt lake.</title>
        <authorList>
            <person name="Sugumar T."/>
            <person name="Polireddy D.R."/>
            <person name="Antony A."/>
            <person name="Madhava Y.R."/>
            <person name="Sivakumar N."/>
        </authorList>
    </citation>
    <scope>NUCLEOTIDE SEQUENCE [LARGE SCALE GENOMIC DNA]</scope>
    <source>
        <strain evidence="1 2">YIM-C55.5</strain>
    </source>
</reference>
<sequence>MTRPSSKSGIIQQIINRDITEEELFRKITDNRGRRILDFPELTNLKQHPSLLKQFLLTLSLEGRFRILLAREMLGMPQNSFVIKFGLNKNIIRALQGHYKLAGATNKGTIRDIIKEDQPKLEILATLFLFTRIPITWMQQEKPIITPFWYLYPFEILLDAYMTIDQLHQFLKTTEDHAINEVTVHTRPNFPYVYDVRGVILNIDSELVYLKTLFYEGGGIIVELFNDNQLNTIIKLKDLLFSYGPINLGYCETVVEGQFTMMIVAKSRANKMPIPKEFRPF</sequence>
<name>N4WHM9_9BACI</name>
<dbReference type="Proteomes" id="UP000012283">
    <property type="component" value="Unassembled WGS sequence"/>
</dbReference>
<gene>
    <name evidence="1" type="ORF">J416_14817</name>
</gene>
<evidence type="ECO:0000313" key="1">
    <source>
        <dbReference type="EMBL" id="ENH95687.1"/>
    </source>
</evidence>
<organism evidence="1 2">
    <name type="scientific">Gracilibacillus halophilus YIM-C55.5</name>
    <dbReference type="NCBI Taxonomy" id="1308866"/>
    <lineage>
        <taxon>Bacteria</taxon>
        <taxon>Bacillati</taxon>
        <taxon>Bacillota</taxon>
        <taxon>Bacilli</taxon>
        <taxon>Bacillales</taxon>
        <taxon>Bacillaceae</taxon>
        <taxon>Gracilibacillus</taxon>
    </lineage>
</organism>
<comment type="caution">
    <text evidence="1">The sequence shown here is derived from an EMBL/GenBank/DDBJ whole genome shotgun (WGS) entry which is preliminary data.</text>
</comment>
<dbReference type="RefSeq" id="WP_003474124.1">
    <property type="nucleotide sequence ID" value="NZ_APML01000081.1"/>
</dbReference>
<proteinExistence type="predicted"/>
<evidence type="ECO:0000313" key="2">
    <source>
        <dbReference type="Proteomes" id="UP000012283"/>
    </source>
</evidence>